<proteinExistence type="predicted"/>
<gene>
    <name evidence="2" type="ORF">GKE73_15825</name>
</gene>
<keyword evidence="3" id="KW-1185">Reference proteome</keyword>
<evidence type="ECO:0000313" key="3">
    <source>
        <dbReference type="Proteomes" id="UP000446658"/>
    </source>
</evidence>
<keyword evidence="1" id="KW-1133">Transmembrane helix</keyword>
<evidence type="ECO:0000256" key="1">
    <source>
        <dbReference type="SAM" id="Phobius"/>
    </source>
</evidence>
<keyword evidence="1" id="KW-0472">Membrane</keyword>
<feature type="transmembrane region" description="Helical" evidence="1">
    <location>
        <begin position="62"/>
        <end position="83"/>
    </location>
</feature>
<dbReference type="AlphaFoldDB" id="A0A844GF71"/>
<accession>A0A844GF71</accession>
<protein>
    <recommendedName>
        <fullName evidence="4">Transmembrane protein</fullName>
    </recommendedName>
</protein>
<feature type="transmembrane region" description="Helical" evidence="1">
    <location>
        <begin position="89"/>
        <end position="109"/>
    </location>
</feature>
<organism evidence="2 3">
    <name type="scientific">Paludibacterium denitrificans</name>
    <dbReference type="NCBI Taxonomy" id="2675226"/>
    <lineage>
        <taxon>Bacteria</taxon>
        <taxon>Pseudomonadati</taxon>
        <taxon>Pseudomonadota</taxon>
        <taxon>Betaproteobacteria</taxon>
        <taxon>Neisseriales</taxon>
        <taxon>Chromobacteriaceae</taxon>
        <taxon>Paludibacterium</taxon>
    </lineage>
</organism>
<dbReference type="RefSeq" id="WP_230371105.1">
    <property type="nucleotide sequence ID" value="NZ_WLYX01000001.1"/>
</dbReference>
<reference evidence="2 3" key="1">
    <citation type="submission" date="2019-11" db="EMBL/GenBank/DDBJ databases">
        <title>Draft genome sequence of Paludibacterium sp. dN18-1.</title>
        <authorList>
            <person name="Im W.-T."/>
        </authorList>
    </citation>
    <scope>NUCLEOTIDE SEQUENCE [LARGE SCALE GENOMIC DNA]</scope>
    <source>
        <strain evidence="3">dN 18-1</strain>
    </source>
</reference>
<dbReference type="Proteomes" id="UP000446658">
    <property type="component" value="Unassembled WGS sequence"/>
</dbReference>
<comment type="caution">
    <text evidence="2">The sequence shown here is derived from an EMBL/GenBank/DDBJ whole genome shotgun (WGS) entry which is preliminary data.</text>
</comment>
<dbReference type="EMBL" id="WLYX01000001">
    <property type="protein sequence ID" value="MTD33921.1"/>
    <property type="molecule type" value="Genomic_DNA"/>
</dbReference>
<name>A0A844GF71_9NEIS</name>
<evidence type="ECO:0000313" key="2">
    <source>
        <dbReference type="EMBL" id="MTD33921.1"/>
    </source>
</evidence>
<sequence>MQGRRLLRRLLTGRWFYWRPWSLRLRNLHRDELADGLRRLGHVLRLRRLEPAIRRLSPHQALALYTIPVLGLLPVKLTAVWLIGQGHALLGLAIILLAKLLGTSVVAWLFGLTRDALLQVPWFSTLYQWFLQFRQRIYYRLALTRAWITFRALLQTWRTRRRQAWSRLAKKLAERWQHLRK</sequence>
<keyword evidence="1" id="KW-0812">Transmembrane</keyword>
<evidence type="ECO:0008006" key="4">
    <source>
        <dbReference type="Google" id="ProtNLM"/>
    </source>
</evidence>